<evidence type="ECO:0000313" key="2">
    <source>
        <dbReference type="Proteomes" id="UP001239111"/>
    </source>
</evidence>
<sequence length="448" mass="51845">MTSEKKVNVHYSSLVGLKAELLRKQAEIEKKKSEYERANLTDEVKFKVKKLEDEDKKKGSNKSKASKELEDSQSKRALEKSKLMLKAKSRLYDELTKTHVNMNPHFLVDFEGKPDDTDVPGVINHEYSDSDEEWVEYTDCLGRTRKCLREDLPRMLEEDNGLKKSIKRENDQDCSEVEPEKNETYVKEPEIEMMRRKWEEQTAKLAHKTNIHYQDVLFDEARSHGVGYYAFSQDEEERAKQQENLLKLRKETEQKQKEIQQVQEMKDRMNKNRLRAARLRQKMRAGLADEENQETNRLEGNNEDTVHHQDDKPTDGSHIGTVPACIDHGLKEDQSELDTENKIEAFGKLLGKRNQWYVMSQDEWIQKKRKERQEEFAPAYENFVSSGYGNFVPSNSSTGPSSTGRDNLETSGPPIVVSEHSNPEEDSGALITLTGLYMSPNHLVVSRD</sequence>
<keyword evidence="2" id="KW-1185">Reference proteome</keyword>
<evidence type="ECO:0000313" key="1">
    <source>
        <dbReference type="EMBL" id="KAJ8678481.1"/>
    </source>
</evidence>
<gene>
    <name evidence="1" type="ORF">QAD02_014268</name>
</gene>
<dbReference type="EMBL" id="CM056742">
    <property type="protein sequence ID" value="KAJ8678481.1"/>
    <property type="molecule type" value="Genomic_DNA"/>
</dbReference>
<name>A0ACC2P635_9HYME</name>
<proteinExistence type="predicted"/>
<comment type="caution">
    <text evidence="1">The sequence shown here is derived from an EMBL/GenBank/DDBJ whole genome shotgun (WGS) entry which is preliminary data.</text>
</comment>
<dbReference type="Proteomes" id="UP001239111">
    <property type="component" value="Chromosome 2"/>
</dbReference>
<reference evidence="1" key="1">
    <citation type="submission" date="2023-04" db="EMBL/GenBank/DDBJ databases">
        <title>A chromosome-level genome assembly of the parasitoid wasp Eretmocerus hayati.</title>
        <authorList>
            <person name="Zhong Y."/>
            <person name="Liu S."/>
            <person name="Liu Y."/>
        </authorList>
    </citation>
    <scope>NUCLEOTIDE SEQUENCE</scope>
    <source>
        <strain evidence="1">ZJU_SS_LIU_2023</strain>
    </source>
</reference>
<organism evidence="1 2">
    <name type="scientific">Eretmocerus hayati</name>
    <dbReference type="NCBI Taxonomy" id="131215"/>
    <lineage>
        <taxon>Eukaryota</taxon>
        <taxon>Metazoa</taxon>
        <taxon>Ecdysozoa</taxon>
        <taxon>Arthropoda</taxon>
        <taxon>Hexapoda</taxon>
        <taxon>Insecta</taxon>
        <taxon>Pterygota</taxon>
        <taxon>Neoptera</taxon>
        <taxon>Endopterygota</taxon>
        <taxon>Hymenoptera</taxon>
        <taxon>Apocrita</taxon>
        <taxon>Proctotrupomorpha</taxon>
        <taxon>Chalcidoidea</taxon>
        <taxon>Aphelinidae</taxon>
        <taxon>Aphelininae</taxon>
        <taxon>Eretmocerus</taxon>
    </lineage>
</organism>
<protein>
    <submittedName>
        <fullName evidence="1">Uncharacterized protein</fullName>
    </submittedName>
</protein>
<accession>A0ACC2P635</accession>